<dbReference type="AlphaFoldDB" id="A0A010QPQ2"/>
<evidence type="ECO:0000256" key="2">
    <source>
        <dbReference type="SAM" id="SignalP"/>
    </source>
</evidence>
<feature type="signal peptide" evidence="2">
    <location>
        <begin position="1"/>
        <end position="22"/>
    </location>
</feature>
<dbReference type="HOGENOM" id="CLU_2084672_0_0_1"/>
<dbReference type="Proteomes" id="UP000020467">
    <property type="component" value="Unassembled WGS sequence"/>
</dbReference>
<dbReference type="OrthoDB" id="4792227at2759"/>
<evidence type="ECO:0000313" key="3">
    <source>
        <dbReference type="EMBL" id="EXF78675.1"/>
    </source>
</evidence>
<feature type="region of interest" description="Disordered" evidence="1">
    <location>
        <begin position="98"/>
        <end position="117"/>
    </location>
</feature>
<proteinExistence type="predicted"/>
<comment type="caution">
    <text evidence="3">The sequence shown here is derived from an EMBL/GenBank/DDBJ whole genome shotgun (WGS) entry which is preliminary data.</text>
</comment>
<feature type="compositionally biased region" description="Basic and acidic residues" evidence="1">
    <location>
        <begin position="98"/>
        <end position="107"/>
    </location>
</feature>
<keyword evidence="4" id="KW-1185">Reference proteome</keyword>
<organism evidence="3 4">
    <name type="scientific">Colletotrichum fioriniae PJ7</name>
    <dbReference type="NCBI Taxonomy" id="1445577"/>
    <lineage>
        <taxon>Eukaryota</taxon>
        <taxon>Fungi</taxon>
        <taxon>Dikarya</taxon>
        <taxon>Ascomycota</taxon>
        <taxon>Pezizomycotina</taxon>
        <taxon>Sordariomycetes</taxon>
        <taxon>Hypocreomycetidae</taxon>
        <taxon>Glomerellales</taxon>
        <taxon>Glomerellaceae</taxon>
        <taxon>Colletotrichum</taxon>
        <taxon>Colletotrichum acutatum species complex</taxon>
    </lineage>
</organism>
<dbReference type="eggNOG" id="ENOG502T4RW">
    <property type="taxonomic scope" value="Eukaryota"/>
</dbReference>
<dbReference type="EMBL" id="JARH01000616">
    <property type="protein sequence ID" value="EXF78675.1"/>
    <property type="molecule type" value="Genomic_DNA"/>
</dbReference>
<dbReference type="KEGG" id="cfj:CFIO01_03332"/>
<keyword evidence="2" id="KW-0732">Signal</keyword>
<feature type="chain" id="PRO_5001455041" evidence="2">
    <location>
        <begin position="23"/>
        <end position="117"/>
    </location>
</feature>
<name>A0A010QPQ2_9PEZI</name>
<evidence type="ECO:0000313" key="4">
    <source>
        <dbReference type="Proteomes" id="UP000020467"/>
    </source>
</evidence>
<evidence type="ECO:0000256" key="1">
    <source>
        <dbReference type="SAM" id="MobiDB-lite"/>
    </source>
</evidence>
<sequence>MYNFHFLLSLVLFLFLALSASGAVAPADHIDRRQVHLGARQTPGQEETRTRGADIALQQTCTQMSNKCNLTGRDAQVCPADYNRCPFDGASCVLIEPKGDSSRKPEVRCGYLGSTRS</sequence>
<protein>
    <submittedName>
        <fullName evidence="3">Uncharacterized protein</fullName>
    </submittedName>
</protein>
<reference evidence="3 4" key="1">
    <citation type="submission" date="2014-02" db="EMBL/GenBank/DDBJ databases">
        <title>The genome sequence of Colletotrichum fioriniae PJ7.</title>
        <authorList>
            <person name="Baroncelli R."/>
            <person name="Thon M.R."/>
        </authorList>
    </citation>
    <scope>NUCLEOTIDE SEQUENCE [LARGE SCALE GENOMIC DNA]</scope>
    <source>
        <strain evidence="3 4">PJ7</strain>
    </source>
</reference>
<gene>
    <name evidence="3" type="ORF">CFIO01_03332</name>
</gene>
<accession>A0A010QPQ2</accession>